<dbReference type="KEGG" id="mvo:Mvol_1213"/>
<dbReference type="EMBL" id="CP002057">
    <property type="protein sequence ID" value="ADI36870.1"/>
    <property type="molecule type" value="Genomic_DNA"/>
</dbReference>
<accession>D7DUR0</accession>
<dbReference type="eggNOG" id="arCOG05085">
    <property type="taxonomic scope" value="Archaea"/>
</dbReference>
<feature type="transmembrane region" description="Helical" evidence="1">
    <location>
        <begin position="7"/>
        <end position="26"/>
    </location>
</feature>
<dbReference type="FunCoup" id="D7DUR0">
    <property type="interactions" value="8"/>
</dbReference>
<dbReference type="OrthoDB" id="65554at2157"/>
<proteinExistence type="predicted"/>
<dbReference type="STRING" id="456320.Mvol_1213"/>
<dbReference type="InParanoid" id="D7DUR0"/>
<reference evidence="2 3" key="1">
    <citation type="submission" date="2010-05" db="EMBL/GenBank/DDBJ databases">
        <title>Complete sequence of Methanococcus voltae A3.</title>
        <authorList>
            <consortium name="US DOE Joint Genome Institute"/>
            <person name="Lucas S."/>
            <person name="Copeland A."/>
            <person name="Lapidus A."/>
            <person name="Cheng J.-F."/>
            <person name="Bruce D."/>
            <person name="Goodwin L."/>
            <person name="Pitluck S."/>
            <person name="Lowry S."/>
            <person name="Clum A."/>
            <person name="Land M."/>
            <person name="Hauser L."/>
            <person name="Kyrpides N."/>
            <person name="Mikhailova N."/>
            <person name="Whitman W.B."/>
            <person name="Woyke T."/>
        </authorList>
    </citation>
    <scope>NUCLEOTIDE SEQUENCE [LARGE SCALE GENOMIC DNA]</scope>
    <source>
        <strain evidence="3">ATCC BAA-1334 / A3</strain>
    </source>
</reference>
<name>D7DUR0_METV3</name>
<protein>
    <submittedName>
        <fullName evidence="2">Uncharacterized protein</fullName>
    </submittedName>
</protein>
<organism evidence="2 3">
    <name type="scientific">Methanococcus voltae (strain ATCC BAA-1334 / A3)</name>
    <dbReference type="NCBI Taxonomy" id="456320"/>
    <lineage>
        <taxon>Archaea</taxon>
        <taxon>Methanobacteriati</taxon>
        <taxon>Methanobacteriota</taxon>
        <taxon>Methanomada group</taxon>
        <taxon>Methanococci</taxon>
        <taxon>Methanococcales</taxon>
        <taxon>Methanococcaceae</taxon>
        <taxon>Methanococcus</taxon>
    </lineage>
</organism>
<evidence type="ECO:0000313" key="2">
    <source>
        <dbReference type="EMBL" id="ADI36870.1"/>
    </source>
</evidence>
<sequence length="179" mass="19927">MIFDYDVLFAILILIVGTSIYTVAVFEDTEGYTEAVEFNVLNNKAISAMESLLSEGTLENVIVLLNTNIDSSIIDSYIDSRIDYDNYKVAVGNYSYSKGAVNDNFAIAHTVVQINRSSGWYVVYWNVIFGPKNINTMGPFSDEDTAFIASEAISADRKKIIYYHKSGVPINASLILYPN</sequence>
<gene>
    <name evidence="2" type="ordered locus">Mvol_1213</name>
</gene>
<dbReference type="HOGENOM" id="CLU_1514623_0_0_2"/>
<keyword evidence="1" id="KW-0812">Transmembrane</keyword>
<evidence type="ECO:0000256" key="1">
    <source>
        <dbReference type="SAM" id="Phobius"/>
    </source>
</evidence>
<keyword evidence="1" id="KW-1133">Transmembrane helix</keyword>
<evidence type="ECO:0000313" key="3">
    <source>
        <dbReference type="Proteomes" id="UP000007722"/>
    </source>
</evidence>
<dbReference type="Proteomes" id="UP000007722">
    <property type="component" value="Chromosome"/>
</dbReference>
<dbReference type="AlphaFoldDB" id="D7DUR0"/>
<keyword evidence="3" id="KW-1185">Reference proteome</keyword>
<keyword evidence="1" id="KW-0472">Membrane</keyword>